<dbReference type="GO" id="GO:0008932">
    <property type="term" value="F:lytic endotransglycosylase activity"/>
    <property type="evidence" value="ECO:0007669"/>
    <property type="project" value="UniProtKB-UniRule"/>
</dbReference>
<evidence type="ECO:0000256" key="5">
    <source>
        <dbReference type="RuleBase" id="RU003495"/>
    </source>
</evidence>
<dbReference type="PANTHER" id="PTHR34183">
    <property type="entry name" value="ENDOLYTIC PEPTIDOGLYCAN TRANSGLYCOSYLASE RLPA"/>
    <property type="match status" value="1"/>
</dbReference>
<dbReference type="HAMAP" id="MF_02071">
    <property type="entry name" value="RlpA"/>
    <property type="match status" value="1"/>
</dbReference>
<dbReference type="AlphaFoldDB" id="A0A1I2GH25"/>
<dbReference type="Gene3D" id="3.30.70.1070">
    <property type="entry name" value="Sporulation related repeat"/>
    <property type="match status" value="1"/>
</dbReference>
<dbReference type="InterPro" id="IPR012997">
    <property type="entry name" value="RplA"/>
</dbReference>
<dbReference type="GO" id="GO:0042834">
    <property type="term" value="F:peptidoglycan binding"/>
    <property type="evidence" value="ECO:0007669"/>
    <property type="project" value="InterPro"/>
</dbReference>
<dbReference type="Pfam" id="PF05036">
    <property type="entry name" value="SPOR"/>
    <property type="match status" value="1"/>
</dbReference>
<dbReference type="GO" id="GO:0000270">
    <property type="term" value="P:peptidoglycan metabolic process"/>
    <property type="evidence" value="ECO:0007669"/>
    <property type="project" value="UniProtKB-UniRule"/>
</dbReference>
<dbReference type="EC" id="4.2.2.-" evidence="4"/>
<dbReference type="InterPro" id="IPR009009">
    <property type="entry name" value="RlpA-like_DPBB"/>
</dbReference>
<dbReference type="InterPro" id="IPR034718">
    <property type="entry name" value="RlpA"/>
</dbReference>
<feature type="signal peptide" evidence="4">
    <location>
        <begin position="1"/>
        <end position="24"/>
    </location>
</feature>
<dbReference type="Gene3D" id="2.40.40.10">
    <property type="entry name" value="RlpA-like domain"/>
    <property type="match status" value="1"/>
</dbReference>
<dbReference type="NCBIfam" id="TIGR00413">
    <property type="entry name" value="rlpA"/>
    <property type="match status" value="1"/>
</dbReference>
<dbReference type="PROSITE" id="PS51724">
    <property type="entry name" value="SPOR"/>
    <property type="match status" value="1"/>
</dbReference>
<dbReference type="GO" id="GO:0071555">
    <property type="term" value="P:cell wall organization"/>
    <property type="evidence" value="ECO:0007669"/>
    <property type="project" value="UniProtKB-KW"/>
</dbReference>
<accession>A0A1I2GH25</accession>
<evidence type="ECO:0000256" key="4">
    <source>
        <dbReference type="HAMAP-Rule" id="MF_02071"/>
    </source>
</evidence>
<dbReference type="SUPFAM" id="SSF50685">
    <property type="entry name" value="Barwin-like endoglucanases"/>
    <property type="match status" value="1"/>
</dbReference>
<dbReference type="STRING" id="1003.SAMN04488541_101882"/>
<feature type="region of interest" description="Disordered" evidence="6">
    <location>
        <begin position="169"/>
        <end position="231"/>
    </location>
</feature>
<organism evidence="8 9">
    <name type="scientific">Thermoflexibacter ruber</name>
    <dbReference type="NCBI Taxonomy" id="1003"/>
    <lineage>
        <taxon>Bacteria</taxon>
        <taxon>Pseudomonadati</taxon>
        <taxon>Bacteroidota</taxon>
        <taxon>Cytophagia</taxon>
        <taxon>Cytophagales</taxon>
        <taxon>Thermoflexibacteraceae</taxon>
        <taxon>Thermoflexibacter</taxon>
    </lineage>
</organism>
<feature type="compositionally biased region" description="Basic and acidic residues" evidence="6">
    <location>
        <begin position="191"/>
        <end position="206"/>
    </location>
</feature>
<evidence type="ECO:0000313" key="9">
    <source>
        <dbReference type="Proteomes" id="UP000199513"/>
    </source>
</evidence>
<feature type="domain" description="SPOR" evidence="7">
    <location>
        <begin position="242"/>
        <end position="321"/>
    </location>
</feature>
<dbReference type="PANTHER" id="PTHR34183:SF8">
    <property type="entry name" value="ENDOLYTIC PEPTIDOGLYCAN TRANSGLYCOSYLASE RLPA-RELATED"/>
    <property type="match status" value="1"/>
</dbReference>
<comment type="similarity">
    <text evidence="4 5">Belongs to the RlpA family.</text>
</comment>
<dbReference type="CDD" id="cd22268">
    <property type="entry name" value="DPBB_RlpA-like"/>
    <property type="match status" value="1"/>
</dbReference>
<evidence type="ECO:0000256" key="3">
    <source>
        <dbReference type="ARBA" id="ARBA00023316"/>
    </source>
</evidence>
<evidence type="ECO:0000313" key="8">
    <source>
        <dbReference type="EMBL" id="SFF16905.1"/>
    </source>
</evidence>
<evidence type="ECO:0000256" key="2">
    <source>
        <dbReference type="ARBA" id="ARBA00023239"/>
    </source>
</evidence>
<keyword evidence="2 4" id="KW-0456">Lyase</keyword>
<keyword evidence="9" id="KW-1185">Reference proteome</keyword>
<dbReference type="InterPro" id="IPR007730">
    <property type="entry name" value="SPOR-like_dom"/>
</dbReference>
<dbReference type="SUPFAM" id="SSF110997">
    <property type="entry name" value="Sporulation related repeat"/>
    <property type="match status" value="1"/>
</dbReference>
<protein>
    <recommendedName>
        <fullName evidence="4">Probable endolytic peptidoglycan transglycosylase RlpA</fullName>
        <ecNumber evidence="4">4.2.2.-</ecNumber>
    </recommendedName>
</protein>
<feature type="chain" id="PRO_5011800105" description="Probable endolytic peptidoglycan transglycosylase RlpA" evidence="4">
    <location>
        <begin position="25"/>
        <end position="323"/>
    </location>
</feature>
<dbReference type="Pfam" id="PF03330">
    <property type="entry name" value="DPBB_1"/>
    <property type="match status" value="1"/>
</dbReference>
<evidence type="ECO:0000259" key="7">
    <source>
        <dbReference type="PROSITE" id="PS51724"/>
    </source>
</evidence>
<dbReference type="InterPro" id="IPR036908">
    <property type="entry name" value="RlpA-like_sf"/>
</dbReference>
<dbReference type="InterPro" id="IPR036680">
    <property type="entry name" value="SPOR-like_sf"/>
</dbReference>
<reference evidence="9" key="1">
    <citation type="submission" date="2016-10" db="EMBL/GenBank/DDBJ databases">
        <authorList>
            <person name="Varghese N."/>
            <person name="Submissions S."/>
        </authorList>
    </citation>
    <scope>NUCLEOTIDE SEQUENCE [LARGE SCALE GENOMIC DNA]</scope>
    <source>
        <strain>GEY</strain>
        <strain evidence="9">DSM 9560</strain>
    </source>
</reference>
<dbReference type="RefSeq" id="WP_091545256.1">
    <property type="nucleotide sequence ID" value="NZ_FONY01000018.1"/>
</dbReference>
<evidence type="ECO:0000256" key="6">
    <source>
        <dbReference type="SAM" id="MobiDB-lite"/>
    </source>
</evidence>
<dbReference type="EMBL" id="FONY01000018">
    <property type="protein sequence ID" value="SFF16905.1"/>
    <property type="molecule type" value="Genomic_DNA"/>
</dbReference>
<gene>
    <name evidence="4" type="primary">rlpA</name>
    <name evidence="8" type="ORF">SAMN04488541_101882</name>
</gene>
<keyword evidence="1 4" id="KW-0732">Signal</keyword>
<sequence length="323" mass="35827" precursor="true">MKSLYLSLCSVLLGLSILSSASMAQEITQIGYTQIGKASYYSDDRNGAITQSGEKYDPNVLEAAHARIAFNSLVKITNLENGKQTIVRINDRPLIGKDRIIDMTRAAADALGMTDKKTVIEVKIELIQLGVPRNNAKEIVADAYRRVATKPIEDAEEITKEEEISAKYEGGAKNKTSESENKNTSTVANNKNEKNKVADSKKKTVENPKGVLSGTSNPNTKSRNKDKVNFEPVNTYTSEGDKVKLDGFGVQVASYDDINKALKEVPNIEKLKMGQVYIQAGWANGKKMYRILVGNFKTKEIAQKTSDKINKYNYKSFPKKHFD</sequence>
<keyword evidence="3 4" id="KW-0961">Cell wall biogenesis/degradation</keyword>
<name>A0A1I2GH25_9BACT</name>
<comment type="function">
    <text evidence="4">Lytic transglycosylase with a strong preference for naked glycan strands that lack stem peptides.</text>
</comment>
<feature type="compositionally biased region" description="Basic and acidic residues" evidence="6">
    <location>
        <begin position="169"/>
        <end position="181"/>
    </location>
</feature>
<dbReference type="Proteomes" id="UP000199513">
    <property type="component" value="Unassembled WGS sequence"/>
</dbReference>
<dbReference type="OrthoDB" id="9779128at2"/>
<evidence type="ECO:0000256" key="1">
    <source>
        <dbReference type="ARBA" id="ARBA00022729"/>
    </source>
</evidence>
<proteinExistence type="inferred from homology"/>